<evidence type="ECO:0000313" key="2">
    <source>
        <dbReference type="EMBL" id="KAK5632050.1"/>
    </source>
</evidence>
<feature type="region of interest" description="Disordered" evidence="1">
    <location>
        <begin position="1"/>
        <end position="39"/>
    </location>
</feature>
<name>A0AAN7UGP9_9PEZI</name>
<organism evidence="2 3">
    <name type="scientific">Xylaria bambusicola</name>
    <dbReference type="NCBI Taxonomy" id="326684"/>
    <lineage>
        <taxon>Eukaryota</taxon>
        <taxon>Fungi</taxon>
        <taxon>Dikarya</taxon>
        <taxon>Ascomycota</taxon>
        <taxon>Pezizomycotina</taxon>
        <taxon>Sordariomycetes</taxon>
        <taxon>Xylariomycetidae</taxon>
        <taxon>Xylariales</taxon>
        <taxon>Xylariaceae</taxon>
        <taxon>Xylaria</taxon>
    </lineage>
</organism>
<evidence type="ECO:0000256" key="1">
    <source>
        <dbReference type="SAM" id="MobiDB-lite"/>
    </source>
</evidence>
<accession>A0AAN7UGP9</accession>
<evidence type="ECO:0000313" key="3">
    <source>
        <dbReference type="Proteomes" id="UP001305414"/>
    </source>
</evidence>
<proteinExistence type="predicted"/>
<reference evidence="2 3" key="1">
    <citation type="submission" date="2023-10" db="EMBL/GenBank/DDBJ databases">
        <title>Draft genome sequence of Xylaria bambusicola isolate GMP-LS, the root and basal stem rot pathogen of sugarcane in Indonesia.</title>
        <authorList>
            <person name="Selvaraj P."/>
            <person name="Muralishankar V."/>
            <person name="Muruganantham S."/>
            <person name="Sp S."/>
            <person name="Haryani S."/>
            <person name="Lau K.J.X."/>
            <person name="Naqvi N.I."/>
        </authorList>
    </citation>
    <scope>NUCLEOTIDE SEQUENCE [LARGE SCALE GENOMIC DNA]</scope>
    <source>
        <strain evidence="2">GMP-LS</strain>
    </source>
</reference>
<gene>
    <name evidence="2" type="ORF">RRF57_007764</name>
</gene>
<dbReference type="EMBL" id="JAWHQM010000022">
    <property type="protein sequence ID" value="KAK5632050.1"/>
    <property type="molecule type" value="Genomic_DNA"/>
</dbReference>
<protein>
    <submittedName>
        <fullName evidence="2">Uncharacterized protein</fullName>
    </submittedName>
</protein>
<sequence length="82" mass="8781">MLREMRQVSGKECGHGNNKTKVGVQSANSRRARQAAERPRAFDALRSAICRGATVARHSGGRELGMVVGGNDKVADCVRVGM</sequence>
<comment type="caution">
    <text evidence="2">The sequence shown here is derived from an EMBL/GenBank/DDBJ whole genome shotgun (WGS) entry which is preliminary data.</text>
</comment>
<keyword evidence="3" id="KW-1185">Reference proteome</keyword>
<dbReference type="Proteomes" id="UP001305414">
    <property type="component" value="Unassembled WGS sequence"/>
</dbReference>
<dbReference type="AlphaFoldDB" id="A0AAN7UGP9"/>